<dbReference type="GO" id="GO:0004029">
    <property type="term" value="F:aldehyde dehydrogenase (NAD+) activity"/>
    <property type="evidence" value="ECO:0007669"/>
    <property type="project" value="TreeGrafter"/>
</dbReference>
<evidence type="ECO:0000259" key="1">
    <source>
        <dbReference type="Pfam" id="PF13460"/>
    </source>
</evidence>
<accession>A0A2R8BFV7</accession>
<feature type="domain" description="NAD(P)-binding" evidence="1">
    <location>
        <begin position="8"/>
        <end position="161"/>
    </location>
</feature>
<dbReference type="AlphaFoldDB" id="A0A2R8BFV7"/>
<evidence type="ECO:0000313" key="2">
    <source>
        <dbReference type="EMBL" id="SPH21939.1"/>
    </source>
</evidence>
<dbReference type="InterPro" id="IPR016040">
    <property type="entry name" value="NAD(P)-bd_dom"/>
</dbReference>
<proteinExistence type="predicted"/>
<dbReference type="GO" id="GO:0005737">
    <property type="term" value="C:cytoplasm"/>
    <property type="evidence" value="ECO:0007669"/>
    <property type="project" value="TreeGrafter"/>
</dbReference>
<dbReference type="Gene3D" id="3.40.50.720">
    <property type="entry name" value="NAD(P)-binding Rossmann-like Domain"/>
    <property type="match status" value="1"/>
</dbReference>
<dbReference type="Pfam" id="PF13460">
    <property type="entry name" value="NAD_binding_10"/>
    <property type="match status" value="1"/>
</dbReference>
<dbReference type="Proteomes" id="UP000244880">
    <property type="component" value="Unassembled WGS sequence"/>
</dbReference>
<reference evidence="2 3" key="1">
    <citation type="submission" date="2018-03" db="EMBL/GenBank/DDBJ databases">
        <authorList>
            <person name="Keele B.F."/>
        </authorList>
    </citation>
    <scope>NUCLEOTIDE SEQUENCE [LARGE SCALE GENOMIC DNA]</scope>
    <source>
        <strain evidence="2 3">CECT 8599</strain>
    </source>
</reference>
<dbReference type="PANTHER" id="PTHR48079:SF6">
    <property type="entry name" value="NAD(P)-BINDING DOMAIN-CONTAINING PROTEIN-RELATED"/>
    <property type="match status" value="1"/>
</dbReference>
<dbReference type="InterPro" id="IPR036291">
    <property type="entry name" value="NAD(P)-bd_dom_sf"/>
</dbReference>
<dbReference type="RefSeq" id="WP_181364483.1">
    <property type="nucleotide sequence ID" value="NZ_OMOR01000001.1"/>
</dbReference>
<protein>
    <recommendedName>
        <fullName evidence="1">NAD(P)-binding domain-containing protein</fullName>
    </recommendedName>
</protein>
<dbReference type="PANTHER" id="PTHR48079">
    <property type="entry name" value="PROTEIN YEEZ"/>
    <property type="match status" value="1"/>
</dbReference>
<sequence length="305" mass="33286">MKQVVVLGAKGRFGRSAVTAFQASGWQVRAFGRNWTGIAEAGVKRITGDVMDEAALNAACAGCDLIINAVNPPYEDWAATLPSITNAVIKAAKKAGATVVIPGNLYNYGAGCPPVLREDTAWRPTARKGHMRVDMENAYRASGVRTIVVRAGDYIDTEQSGNWFDVQIAKNAHKGRTSYPGVLDALHPWAFLPDVAAATVLLCEQRDAFHAFEEFGFDGYSLTGQQLADAIAVEANRPQKVVGVPWKLIKVMGLVNPTMRELAELRYLWNVPHVMDGRKLLQALPGFTPTPLKDAMRIALRKDIR</sequence>
<gene>
    <name evidence="2" type="ORF">ASD8599_02687</name>
</gene>
<dbReference type="SUPFAM" id="SSF51735">
    <property type="entry name" value="NAD(P)-binding Rossmann-fold domains"/>
    <property type="match status" value="1"/>
</dbReference>
<name>A0A2R8BFV7_9RHOB</name>
<dbReference type="EMBL" id="OMOR01000001">
    <property type="protein sequence ID" value="SPH21939.1"/>
    <property type="molecule type" value="Genomic_DNA"/>
</dbReference>
<organism evidence="2 3">
    <name type="scientific">Ascidiaceihabitans donghaensis</name>
    <dbReference type="NCBI Taxonomy" id="1510460"/>
    <lineage>
        <taxon>Bacteria</taxon>
        <taxon>Pseudomonadati</taxon>
        <taxon>Pseudomonadota</taxon>
        <taxon>Alphaproteobacteria</taxon>
        <taxon>Rhodobacterales</taxon>
        <taxon>Paracoccaceae</taxon>
        <taxon>Ascidiaceihabitans</taxon>
    </lineage>
</organism>
<evidence type="ECO:0000313" key="3">
    <source>
        <dbReference type="Proteomes" id="UP000244880"/>
    </source>
</evidence>
<keyword evidence="3" id="KW-1185">Reference proteome</keyword>
<dbReference type="InterPro" id="IPR051783">
    <property type="entry name" value="NAD(P)-dependent_oxidoreduct"/>
</dbReference>